<protein>
    <submittedName>
        <fullName evidence="1">Uncharacterized protein</fullName>
    </submittedName>
</protein>
<dbReference type="EMBL" id="CM043793">
    <property type="protein sequence ID" value="KAI4820939.1"/>
    <property type="molecule type" value="Genomic_DNA"/>
</dbReference>
<feature type="non-terminal residue" evidence="1">
    <location>
        <position position="1"/>
    </location>
</feature>
<dbReference type="Proteomes" id="UP001057452">
    <property type="component" value="Chromosome 9"/>
</dbReference>
<reference evidence="1" key="1">
    <citation type="submission" date="2022-05" db="EMBL/GenBank/DDBJ databases">
        <title>Chromosome-level genome of Chaenocephalus aceratus.</title>
        <authorList>
            <person name="Park H."/>
        </authorList>
    </citation>
    <scope>NUCLEOTIDE SEQUENCE</scope>
    <source>
        <strain evidence="1">KU_202001</strain>
    </source>
</reference>
<organism evidence="1 2">
    <name type="scientific">Chaenocephalus aceratus</name>
    <name type="common">Blackfin icefish</name>
    <name type="synonym">Chaenichthys aceratus</name>
    <dbReference type="NCBI Taxonomy" id="36190"/>
    <lineage>
        <taxon>Eukaryota</taxon>
        <taxon>Metazoa</taxon>
        <taxon>Chordata</taxon>
        <taxon>Craniata</taxon>
        <taxon>Vertebrata</taxon>
        <taxon>Euteleostomi</taxon>
        <taxon>Actinopterygii</taxon>
        <taxon>Neopterygii</taxon>
        <taxon>Teleostei</taxon>
        <taxon>Neoteleostei</taxon>
        <taxon>Acanthomorphata</taxon>
        <taxon>Eupercaria</taxon>
        <taxon>Perciformes</taxon>
        <taxon>Notothenioidei</taxon>
        <taxon>Channichthyidae</taxon>
        <taxon>Chaenocephalus</taxon>
    </lineage>
</organism>
<keyword evidence="2" id="KW-1185">Reference proteome</keyword>
<comment type="caution">
    <text evidence="1">The sequence shown here is derived from an EMBL/GenBank/DDBJ whole genome shotgun (WGS) entry which is preliminary data.</text>
</comment>
<sequence length="165" mass="17347">GSLAGRQATSSNIAASWPGATEDKANSDSAASQQRALWLPPRLTADAQIAPSVTGDCSISSSLKKRYQGTTASKKQCGPYNVALLGKGGMREIDGEGAHGGRAVKKSRVAAVVTVRDGFDDAWRKLPIWASGKVSSDYATSIYLSTRLLAESLPVTARLRTPRAV</sequence>
<evidence type="ECO:0000313" key="1">
    <source>
        <dbReference type="EMBL" id="KAI4820939.1"/>
    </source>
</evidence>
<gene>
    <name evidence="1" type="ORF">KUCAC02_028897</name>
</gene>
<name>A0ACB9X585_CHAAC</name>
<evidence type="ECO:0000313" key="2">
    <source>
        <dbReference type="Proteomes" id="UP001057452"/>
    </source>
</evidence>
<accession>A0ACB9X585</accession>
<proteinExistence type="predicted"/>